<dbReference type="EMBL" id="JAANQT010018438">
    <property type="protein sequence ID" value="KAG1271295.1"/>
    <property type="molecule type" value="Genomic_DNA"/>
</dbReference>
<protein>
    <submittedName>
        <fullName evidence="2">Uncharacterized protein</fullName>
    </submittedName>
</protein>
<evidence type="ECO:0000313" key="2">
    <source>
        <dbReference type="EMBL" id="KAG1271295.1"/>
    </source>
</evidence>
<feature type="region of interest" description="Disordered" evidence="1">
    <location>
        <begin position="10"/>
        <end position="30"/>
    </location>
</feature>
<reference evidence="2" key="1">
    <citation type="journal article" date="2020" name="Microb. Genom.">
        <title>Genetic diversity of clinical and environmental Mucorales isolates obtained from an investigation of mucormycosis cases among solid organ transplant recipients.</title>
        <authorList>
            <person name="Nguyen M.H."/>
            <person name="Kaul D."/>
            <person name="Muto C."/>
            <person name="Cheng S.J."/>
            <person name="Richter R.A."/>
            <person name="Bruno V.M."/>
            <person name="Liu G."/>
            <person name="Beyhan S."/>
            <person name="Sundermann A.J."/>
            <person name="Mounaud S."/>
            <person name="Pasculle A.W."/>
            <person name="Nierman W.C."/>
            <person name="Driscoll E."/>
            <person name="Cumbie R."/>
            <person name="Clancy C.J."/>
            <person name="Dupont C.L."/>
        </authorList>
    </citation>
    <scope>NUCLEOTIDE SEQUENCE</scope>
    <source>
        <strain evidence="2">GL11</strain>
    </source>
</reference>
<accession>A0A9P7BGF7</accession>
<comment type="caution">
    <text evidence="2">The sequence shown here is derived from an EMBL/GenBank/DDBJ whole genome shotgun (WGS) entry which is preliminary data.</text>
</comment>
<dbReference type="AlphaFoldDB" id="A0A9P7BGF7"/>
<name>A0A9P7BGF7_RHIOR</name>
<gene>
    <name evidence="2" type="ORF">G6F64_015604</name>
</gene>
<proteinExistence type="predicted"/>
<evidence type="ECO:0000256" key="1">
    <source>
        <dbReference type="SAM" id="MobiDB-lite"/>
    </source>
</evidence>
<organism evidence="2 3">
    <name type="scientific">Rhizopus oryzae</name>
    <name type="common">Mucormycosis agent</name>
    <name type="synonym">Rhizopus arrhizus var. delemar</name>
    <dbReference type="NCBI Taxonomy" id="64495"/>
    <lineage>
        <taxon>Eukaryota</taxon>
        <taxon>Fungi</taxon>
        <taxon>Fungi incertae sedis</taxon>
        <taxon>Mucoromycota</taxon>
        <taxon>Mucoromycotina</taxon>
        <taxon>Mucoromycetes</taxon>
        <taxon>Mucorales</taxon>
        <taxon>Mucorineae</taxon>
        <taxon>Rhizopodaceae</taxon>
        <taxon>Rhizopus</taxon>
    </lineage>
</organism>
<evidence type="ECO:0000313" key="3">
    <source>
        <dbReference type="Proteomes" id="UP000716291"/>
    </source>
</evidence>
<dbReference type="Proteomes" id="UP000716291">
    <property type="component" value="Unassembled WGS sequence"/>
</dbReference>
<sequence length="66" mass="6800">MPVSPCLAAGYTASPARASSPTTDVIAINRPPPWRTMRSAANLASSMPATRSVSISSRISAGLVSR</sequence>
<keyword evidence="3" id="KW-1185">Reference proteome</keyword>